<dbReference type="Proteomes" id="UP001152798">
    <property type="component" value="Chromosome 3"/>
</dbReference>
<dbReference type="GO" id="GO:0030425">
    <property type="term" value="C:dendrite"/>
    <property type="evidence" value="ECO:0007669"/>
    <property type="project" value="TreeGrafter"/>
</dbReference>
<evidence type="ECO:0000256" key="3">
    <source>
        <dbReference type="ARBA" id="ARBA00022692"/>
    </source>
</evidence>
<dbReference type="GO" id="GO:0050909">
    <property type="term" value="P:sensory perception of taste"/>
    <property type="evidence" value="ECO:0007669"/>
    <property type="project" value="InterPro"/>
</dbReference>
<dbReference type="AlphaFoldDB" id="A0A9P0EG92"/>
<name>A0A9P0EG92_NEZVI</name>
<dbReference type="GO" id="GO:0008049">
    <property type="term" value="P:male courtship behavior"/>
    <property type="evidence" value="ECO:0007669"/>
    <property type="project" value="TreeGrafter"/>
</dbReference>
<dbReference type="GO" id="GO:0007165">
    <property type="term" value="P:signal transduction"/>
    <property type="evidence" value="ECO:0007669"/>
    <property type="project" value="UniProtKB-KW"/>
</dbReference>
<evidence type="ECO:0000313" key="10">
    <source>
        <dbReference type="Proteomes" id="UP001152798"/>
    </source>
</evidence>
<dbReference type="PANTHER" id="PTHR21143">
    <property type="entry name" value="INVERTEBRATE GUSTATORY RECEPTOR"/>
    <property type="match status" value="1"/>
</dbReference>
<evidence type="ECO:0008006" key="11">
    <source>
        <dbReference type="Google" id="ProtNLM"/>
    </source>
</evidence>
<comment type="subcellular location">
    <subcellularLocation>
        <location evidence="1">Cell membrane</location>
        <topology evidence="1">Multi-pass membrane protein</topology>
    </subcellularLocation>
</comment>
<dbReference type="GO" id="GO:0005886">
    <property type="term" value="C:plasma membrane"/>
    <property type="evidence" value="ECO:0007669"/>
    <property type="project" value="UniProtKB-SubCell"/>
</dbReference>
<dbReference type="InterPro" id="IPR013604">
    <property type="entry name" value="7TM_chemorcpt"/>
</dbReference>
<keyword evidence="6" id="KW-0675">Receptor</keyword>
<evidence type="ECO:0000256" key="1">
    <source>
        <dbReference type="ARBA" id="ARBA00004651"/>
    </source>
</evidence>
<evidence type="ECO:0000256" key="5">
    <source>
        <dbReference type="ARBA" id="ARBA00023136"/>
    </source>
</evidence>
<dbReference type="GO" id="GO:0030424">
    <property type="term" value="C:axon"/>
    <property type="evidence" value="ECO:0007669"/>
    <property type="project" value="TreeGrafter"/>
</dbReference>
<protein>
    <recommendedName>
        <fullName evidence="11">Gustatory receptor</fullName>
    </recommendedName>
</protein>
<dbReference type="GO" id="GO:0007635">
    <property type="term" value="P:chemosensory behavior"/>
    <property type="evidence" value="ECO:0007669"/>
    <property type="project" value="TreeGrafter"/>
</dbReference>
<sequence>MAYTPSVYTFYGTMFMIWLVLRQFAERFAVLRFYYGQLSELLNITWVEKDMLVKCHEMLGCCCTTQWEYYVLQMTFLVIYSFVLSVCNIYLVVDSYSRSGTLGTYHYVYLFWIIVYCFFLWLIVYSCAETKNKAKKFDKKLSQLIMNDVTNKLINNKRIMHHYKVKFKDFSAMGFFNFDYPLLFSMVSTATTYIVILVQFSGRDDSQ</sequence>
<keyword evidence="7" id="KW-0807">Transducer</keyword>
<proteinExistence type="predicted"/>
<evidence type="ECO:0000256" key="6">
    <source>
        <dbReference type="ARBA" id="ARBA00023170"/>
    </source>
</evidence>
<dbReference type="EMBL" id="OV725079">
    <property type="protein sequence ID" value="CAH1394489.1"/>
    <property type="molecule type" value="Genomic_DNA"/>
</dbReference>
<keyword evidence="2" id="KW-1003">Cell membrane</keyword>
<evidence type="ECO:0000256" key="2">
    <source>
        <dbReference type="ARBA" id="ARBA00022475"/>
    </source>
</evidence>
<evidence type="ECO:0000256" key="7">
    <source>
        <dbReference type="ARBA" id="ARBA00023224"/>
    </source>
</evidence>
<dbReference type="Pfam" id="PF08395">
    <property type="entry name" value="7tm_7"/>
    <property type="match status" value="1"/>
</dbReference>
<evidence type="ECO:0000256" key="8">
    <source>
        <dbReference type="SAM" id="Phobius"/>
    </source>
</evidence>
<keyword evidence="4 8" id="KW-1133">Transmembrane helix</keyword>
<evidence type="ECO:0000256" key="4">
    <source>
        <dbReference type="ARBA" id="ARBA00022989"/>
    </source>
</evidence>
<reference evidence="9" key="1">
    <citation type="submission" date="2022-01" db="EMBL/GenBank/DDBJ databases">
        <authorList>
            <person name="King R."/>
        </authorList>
    </citation>
    <scope>NUCLEOTIDE SEQUENCE</scope>
</reference>
<keyword evidence="3 8" id="KW-0812">Transmembrane</keyword>
<evidence type="ECO:0000313" key="9">
    <source>
        <dbReference type="EMBL" id="CAH1394489.1"/>
    </source>
</evidence>
<accession>A0A9P0EG92</accession>
<keyword evidence="5 8" id="KW-0472">Membrane</keyword>
<gene>
    <name evidence="9" type="ORF">NEZAVI_LOCUS4988</name>
</gene>
<feature type="transmembrane region" description="Helical" evidence="8">
    <location>
        <begin position="180"/>
        <end position="200"/>
    </location>
</feature>
<feature type="transmembrane region" description="Helical" evidence="8">
    <location>
        <begin position="74"/>
        <end position="93"/>
    </location>
</feature>
<dbReference type="PANTHER" id="PTHR21143:SF133">
    <property type="entry name" value="GUSTATORY AND PHEROMONE RECEPTOR 32A-RELATED"/>
    <property type="match status" value="1"/>
</dbReference>
<organism evidence="9 10">
    <name type="scientific">Nezara viridula</name>
    <name type="common">Southern green stink bug</name>
    <name type="synonym">Cimex viridulus</name>
    <dbReference type="NCBI Taxonomy" id="85310"/>
    <lineage>
        <taxon>Eukaryota</taxon>
        <taxon>Metazoa</taxon>
        <taxon>Ecdysozoa</taxon>
        <taxon>Arthropoda</taxon>
        <taxon>Hexapoda</taxon>
        <taxon>Insecta</taxon>
        <taxon>Pterygota</taxon>
        <taxon>Neoptera</taxon>
        <taxon>Paraneoptera</taxon>
        <taxon>Hemiptera</taxon>
        <taxon>Heteroptera</taxon>
        <taxon>Panheteroptera</taxon>
        <taxon>Pentatomomorpha</taxon>
        <taxon>Pentatomoidea</taxon>
        <taxon>Pentatomidae</taxon>
        <taxon>Pentatominae</taxon>
        <taxon>Nezara</taxon>
    </lineage>
</organism>
<keyword evidence="10" id="KW-1185">Reference proteome</keyword>
<feature type="transmembrane region" description="Helical" evidence="8">
    <location>
        <begin position="105"/>
        <end position="128"/>
    </location>
</feature>
<feature type="transmembrane region" description="Helical" evidence="8">
    <location>
        <begin position="6"/>
        <end position="25"/>
    </location>
</feature>
<dbReference type="GO" id="GO:0043025">
    <property type="term" value="C:neuronal cell body"/>
    <property type="evidence" value="ECO:0007669"/>
    <property type="project" value="TreeGrafter"/>
</dbReference>